<gene>
    <name evidence="1" type="ORF">GWK10_04205</name>
</gene>
<name>A0A6M0CLU2_9FLAO</name>
<dbReference type="AlphaFoldDB" id="A0A6M0CLU2"/>
<evidence type="ECO:0008006" key="3">
    <source>
        <dbReference type="Google" id="ProtNLM"/>
    </source>
</evidence>
<keyword evidence="2" id="KW-1185">Reference proteome</keyword>
<proteinExistence type="predicted"/>
<evidence type="ECO:0000313" key="1">
    <source>
        <dbReference type="EMBL" id="NER16397.1"/>
    </source>
</evidence>
<dbReference type="Pfam" id="PF13585">
    <property type="entry name" value="CHU_C"/>
    <property type="match status" value="1"/>
</dbReference>
<accession>A0A6M0CLU2</accession>
<dbReference type="RefSeq" id="WP_164029672.1">
    <property type="nucleotide sequence ID" value="NZ_JAABOQ010000002.1"/>
</dbReference>
<comment type="caution">
    <text evidence="1">The sequence shown here is derived from an EMBL/GenBank/DDBJ whole genome shotgun (WGS) entry which is preliminary data.</text>
</comment>
<dbReference type="Proteomes" id="UP000474296">
    <property type="component" value="Unassembled WGS sequence"/>
</dbReference>
<reference evidence="1 2" key="1">
    <citation type="submission" date="2020-01" db="EMBL/GenBank/DDBJ databases">
        <title>Spongiivirga citrea KCTC 32990T.</title>
        <authorList>
            <person name="Wang G."/>
        </authorList>
    </citation>
    <scope>NUCLEOTIDE SEQUENCE [LARGE SCALE GENOMIC DNA]</scope>
    <source>
        <strain evidence="1 2">KCTC 32990</strain>
    </source>
</reference>
<organism evidence="1 2">
    <name type="scientific">Spongiivirga citrea</name>
    <dbReference type="NCBI Taxonomy" id="1481457"/>
    <lineage>
        <taxon>Bacteria</taxon>
        <taxon>Pseudomonadati</taxon>
        <taxon>Bacteroidota</taxon>
        <taxon>Flavobacteriia</taxon>
        <taxon>Flavobacteriales</taxon>
        <taxon>Flavobacteriaceae</taxon>
        <taxon>Spongiivirga</taxon>
    </lineage>
</organism>
<protein>
    <recommendedName>
        <fullName evidence="3">Gliding motility-associated C-terminal domain-containing protein</fullName>
    </recommendedName>
</protein>
<sequence>MFKTNKMFLGRYIFGFFALLLVTPISAQLIGTPELFFSNICPMEGASAEYEVAFEVDPSRFNPDNEFFVELSDADGVFLVDLIEILTTVTNDENESLVYAKFKFDKPLYGENYRIRIESSSPTAFSTPSTSFNGFSIGEINLVLNNGEDIVMNSTTNQATIAVAGSTDKKYHWYKNGAFFEETDGQELTVSEPGLYYVSTYYGECTGSDFSNVVKVTNASGSGKSIPLQKVVSPNGDSFNDYWKLPKELSGRDIRVTILNQNGNVILDTDSYENNWPQNSGGDNKGFHRVVYYVLREKGKLLGKGSITITQ</sequence>
<dbReference type="EMBL" id="JAABOQ010000002">
    <property type="protein sequence ID" value="NER16397.1"/>
    <property type="molecule type" value="Genomic_DNA"/>
</dbReference>
<evidence type="ECO:0000313" key="2">
    <source>
        <dbReference type="Proteomes" id="UP000474296"/>
    </source>
</evidence>